<proteinExistence type="predicted"/>
<dbReference type="SUPFAM" id="SSF56219">
    <property type="entry name" value="DNase I-like"/>
    <property type="match status" value="1"/>
</dbReference>
<evidence type="ECO:0000313" key="3">
    <source>
        <dbReference type="Proteomes" id="UP000640725"/>
    </source>
</evidence>
<evidence type="ECO:0000259" key="1">
    <source>
        <dbReference type="Pfam" id="PF03372"/>
    </source>
</evidence>
<protein>
    <submittedName>
        <fullName evidence="2">Endonuclease/exonuclease/phosphatase family protein</fullName>
    </submittedName>
</protein>
<dbReference type="PANTHER" id="PTHR12121">
    <property type="entry name" value="CARBON CATABOLITE REPRESSOR PROTEIN 4"/>
    <property type="match status" value="1"/>
</dbReference>
<dbReference type="CDD" id="cd09083">
    <property type="entry name" value="EEP-1"/>
    <property type="match status" value="1"/>
</dbReference>
<evidence type="ECO:0000313" key="2">
    <source>
        <dbReference type="EMBL" id="MBE9145661.1"/>
    </source>
</evidence>
<comment type="caution">
    <text evidence="2">The sequence shown here is derived from an EMBL/GenBank/DDBJ whole genome shotgun (WGS) entry which is preliminary data.</text>
</comment>
<gene>
    <name evidence="2" type="ORF">IQ236_20935</name>
</gene>
<dbReference type="GO" id="GO:0004519">
    <property type="term" value="F:endonuclease activity"/>
    <property type="evidence" value="ECO:0007669"/>
    <property type="project" value="UniProtKB-KW"/>
</dbReference>
<dbReference type="InterPro" id="IPR005135">
    <property type="entry name" value="Endo/exonuclease/phosphatase"/>
</dbReference>
<organism evidence="2 3">
    <name type="scientific">Planktothrix mougeotii LEGE 06226</name>
    <dbReference type="NCBI Taxonomy" id="1828728"/>
    <lineage>
        <taxon>Bacteria</taxon>
        <taxon>Bacillati</taxon>
        <taxon>Cyanobacteriota</taxon>
        <taxon>Cyanophyceae</taxon>
        <taxon>Oscillatoriophycideae</taxon>
        <taxon>Oscillatoriales</taxon>
        <taxon>Microcoleaceae</taxon>
        <taxon>Planktothrix</taxon>
    </lineage>
</organism>
<accession>A0ABR9UHQ0</accession>
<keyword evidence="2" id="KW-0540">Nuclease</keyword>
<dbReference type="EMBL" id="JADEWU010000064">
    <property type="protein sequence ID" value="MBE9145661.1"/>
    <property type="molecule type" value="Genomic_DNA"/>
</dbReference>
<keyword evidence="2" id="KW-0378">Hydrolase</keyword>
<feature type="domain" description="Endonuclease/exonuclease/phosphatase" evidence="1">
    <location>
        <begin position="4"/>
        <end position="249"/>
    </location>
</feature>
<dbReference type="RefSeq" id="WP_193871078.1">
    <property type="nucleotide sequence ID" value="NZ_JADEWU010000064.1"/>
</dbReference>
<keyword evidence="2" id="KW-0255">Endonuclease</keyword>
<dbReference type="InterPro" id="IPR036691">
    <property type="entry name" value="Endo/exonu/phosph_ase_sf"/>
</dbReference>
<dbReference type="InterPro" id="IPR050410">
    <property type="entry name" value="CCR4/nocturin_mRNA_transcr"/>
</dbReference>
<dbReference type="PANTHER" id="PTHR12121:SF36">
    <property type="entry name" value="ENDONUCLEASE_EXONUCLEASE_PHOSPHATASE DOMAIN-CONTAINING PROTEIN"/>
    <property type="match status" value="1"/>
</dbReference>
<sequence length="259" mass="29769">MKIITFNIRYDKPDLGNNDWKFRRYAIAKLIQNYDPDIIATQEGKAHQLLDLHRLLPNYQSIGTDKIGNGTGEYCAIFYHPQRFYCANSHDIWLSNTPNLVGSISPEWGNKTPKLLSWGVFISRETQQQITIFNTHLDYYSEQSRKLSIPLIQNYLSQVNSQESLLVLLGDFNAQPDSEERQELLKPLGNGIKLLDSLSDSPLTTQQTFHNFTGEAIAAVDTIYYDYRIQLKSIVIDQNQREGIWPSDHFPVIGEFNLP</sequence>
<keyword evidence="3" id="KW-1185">Reference proteome</keyword>
<dbReference type="Proteomes" id="UP000640725">
    <property type="component" value="Unassembled WGS sequence"/>
</dbReference>
<name>A0ABR9UHQ0_9CYAN</name>
<dbReference type="Gene3D" id="3.60.10.10">
    <property type="entry name" value="Endonuclease/exonuclease/phosphatase"/>
    <property type="match status" value="1"/>
</dbReference>
<reference evidence="2 3" key="1">
    <citation type="submission" date="2020-10" db="EMBL/GenBank/DDBJ databases">
        <authorList>
            <person name="Castelo-Branco R."/>
            <person name="Eusebio N."/>
            <person name="Adriana R."/>
            <person name="Vieira A."/>
            <person name="Brugerolle De Fraissinette N."/>
            <person name="Rezende De Castro R."/>
            <person name="Schneider M.P."/>
            <person name="Vasconcelos V."/>
            <person name="Leao P.N."/>
        </authorList>
    </citation>
    <scope>NUCLEOTIDE SEQUENCE [LARGE SCALE GENOMIC DNA]</scope>
    <source>
        <strain evidence="2 3">LEGE 06226</strain>
    </source>
</reference>
<dbReference type="Pfam" id="PF03372">
    <property type="entry name" value="Exo_endo_phos"/>
    <property type="match status" value="1"/>
</dbReference>